<evidence type="ECO:0000313" key="2">
    <source>
        <dbReference type="Proteomes" id="UP001218246"/>
    </source>
</evidence>
<reference evidence="1 2" key="1">
    <citation type="submission" date="2023-04" db="EMBL/GenBank/DDBJ databases">
        <title>Ectobacillus antri isolated from activated sludge.</title>
        <authorList>
            <person name="Yan P."/>
            <person name="Liu X."/>
        </authorList>
    </citation>
    <scope>NUCLEOTIDE SEQUENCE [LARGE SCALE GENOMIC DNA]</scope>
    <source>
        <strain evidence="1 2">C18H</strain>
    </source>
</reference>
<organism evidence="1 2">
    <name type="scientific">Ectobacillus antri</name>
    <dbReference type="NCBI Taxonomy" id="2486280"/>
    <lineage>
        <taxon>Bacteria</taxon>
        <taxon>Bacillati</taxon>
        <taxon>Bacillota</taxon>
        <taxon>Bacilli</taxon>
        <taxon>Bacillales</taxon>
        <taxon>Bacillaceae</taxon>
        <taxon>Ectobacillus</taxon>
    </lineage>
</organism>
<accession>A0ABT6H212</accession>
<proteinExistence type="predicted"/>
<protein>
    <submittedName>
        <fullName evidence="1">DUF4829 domain-containing protein</fullName>
    </submittedName>
</protein>
<dbReference type="RefSeq" id="WP_278017860.1">
    <property type="nucleotide sequence ID" value="NZ_JARRRY010000001.1"/>
</dbReference>
<evidence type="ECO:0000313" key="1">
    <source>
        <dbReference type="EMBL" id="MDG5753451.1"/>
    </source>
</evidence>
<sequence>MIRFVLTVAVYTWFTIPVAAQELTPSLIIEKEMKYLNTHNYLKYSNLWTKAMQNEVLFIHSPKDKNTIFNIKEASLVTEQELSVPQAMQHIPRLSKYISHFGSHNVQVRYVEVLYKVKQETNRQRNGENCFIQVFVKEQGTWRIAESVLVQKPILRTNAASR</sequence>
<dbReference type="Proteomes" id="UP001218246">
    <property type="component" value="Unassembled WGS sequence"/>
</dbReference>
<keyword evidence="2" id="KW-1185">Reference proteome</keyword>
<name>A0ABT6H212_9BACI</name>
<comment type="caution">
    <text evidence="1">The sequence shown here is derived from an EMBL/GenBank/DDBJ whole genome shotgun (WGS) entry which is preliminary data.</text>
</comment>
<dbReference type="EMBL" id="JARULN010000002">
    <property type="protein sequence ID" value="MDG5753451.1"/>
    <property type="molecule type" value="Genomic_DNA"/>
</dbReference>
<gene>
    <name evidence="1" type="ORF">P6P90_05490</name>
</gene>